<comment type="caution">
    <text evidence="1">The sequence shown here is derived from an EMBL/GenBank/DDBJ whole genome shotgun (WGS) entry which is preliminary data.</text>
</comment>
<sequence>MKVVFFQKMELTFYITFWEIGFSIIPKILKEISLIILVNSL</sequence>
<dbReference type="AlphaFoldDB" id="A0A0F6HDD4"/>
<reference evidence="1 2" key="1">
    <citation type="submission" date="2012-09" db="EMBL/GenBank/DDBJ databases">
        <authorList>
            <person name="Harkins D.M."/>
            <person name="Durkin A.S."/>
            <person name="Brinkac L.M."/>
            <person name="Selengut J.D."/>
            <person name="Sanka R."/>
            <person name="DePew J."/>
            <person name="Purushe J."/>
            <person name="Chanthongthip A."/>
            <person name="Lattana O."/>
            <person name="Phetsouvanh R."/>
            <person name="Newton P.N."/>
            <person name="Vinetz J.M."/>
            <person name="Sutton G.G."/>
            <person name="Nelson W.C."/>
            <person name="Fouts D.E."/>
        </authorList>
    </citation>
    <scope>NUCLEOTIDE SEQUENCE [LARGE SCALE GENOMIC DNA]</scope>
    <source>
        <strain evidence="1 2">UI 12621</strain>
    </source>
</reference>
<evidence type="ECO:0000313" key="1">
    <source>
        <dbReference type="EMBL" id="EKO26330.1"/>
    </source>
</evidence>
<organism evidence="1 2">
    <name type="scientific">Leptospira interrogans str. UI 12621</name>
    <dbReference type="NCBI Taxonomy" id="1049937"/>
    <lineage>
        <taxon>Bacteria</taxon>
        <taxon>Pseudomonadati</taxon>
        <taxon>Spirochaetota</taxon>
        <taxon>Spirochaetia</taxon>
        <taxon>Leptospirales</taxon>
        <taxon>Leptospiraceae</taxon>
        <taxon>Leptospira</taxon>
    </lineage>
</organism>
<dbReference type="EMBL" id="AHNQ02000014">
    <property type="protein sequence ID" value="EKO26330.1"/>
    <property type="molecule type" value="Genomic_DNA"/>
</dbReference>
<name>A0A0F6HDD4_LEPIR</name>
<gene>
    <name evidence="1" type="ORF">LEP1GSC104_3178</name>
</gene>
<dbReference type="Proteomes" id="UP000006324">
    <property type="component" value="Unassembled WGS sequence"/>
</dbReference>
<evidence type="ECO:0000313" key="2">
    <source>
        <dbReference type="Proteomes" id="UP000006324"/>
    </source>
</evidence>
<protein>
    <submittedName>
        <fullName evidence="1">Uncharacterized protein</fullName>
    </submittedName>
</protein>
<accession>A0A0F6HDD4</accession>
<proteinExistence type="predicted"/>